<dbReference type="PROSITE" id="PS50862">
    <property type="entry name" value="AA_TRNA_LIGASE_II"/>
    <property type="match status" value="1"/>
</dbReference>
<dbReference type="PANTHER" id="PTHR43697:SF1">
    <property type="entry name" value="SERINE--TRNA LIGASE"/>
    <property type="match status" value="1"/>
</dbReference>
<feature type="binding site" evidence="12">
    <location>
        <begin position="233"/>
        <end position="235"/>
    </location>
    <ligand>
        <name>L-serine</name>
        <dbReference type="ChEBI" id="CHEBI:33384"/>
    </ligand>
</feature>
<feature type="binding site" evidence="13">
    <location>
        <position position="385"/>
    </location>
    <ligand>
        <name>L-serine</name>
        <dbReference type="ChEBI" id="CHEBI:33384"/>
    </ligand>
</feature>
<comment type="subunit">
    <text evidence="12">Homodimer. The tRNA molecule binds across the dimer.</text>
</comment>
<keyword evidence="8 12" id="KW-0648">Protein biosynthesis</keyword>
<comment type="caution">
    <text evidence="17">The sequence shown here is derived from an EMBL/GenBank/DDBJ whole genome shotgun (WGS) entry which is preliminary data.</text>
</comment>
<dbReference type="Gene3D" id="3.30.930.10">
    <property type="entry name" value="Bira Bifunctional Protein, Domain 2"/>
    <property type="match status" value="1"/>
</dbReference>
<evidence type="ECO:0000256" key="9">
    <source>
        <dbReference type="ARBA" id="ARBA00023146"/>
    </source>
</evidence>
<dbReference type="RefSeq" id="WP_188409884.1">
    <property type="nucleotide sequence ID" value="NZ_BMCP01000002.1"/>
</dbReference>
<keyword evidence="18" id="KW-1185">Reference proteome</keyword>
<evidence type="ECO:0000256" key="7">
    <source>
        <dbReference type="ARBA" id="ARBA00022840"/>
    </source>
</evidence>
<comment type="function">
    <text evidence="12">Catalyzes the attachment of serine to tRNA(Ser). Is also able to aminoacylate tRNA(Sec) with serine, to form the misacylated tRNA L-seryl-tRNA(Sec), which will be further converted into selenocysteinyl-tRNA(Sec).</text>
</comment>
<dbReference type="NCBIfam" id="TIGR00414">
    <property type="entry name" value="serS"/>
    <property type="match status" value="1"/>
</dbReference>
<organism evidence="17 18">
    <name type="scientific">Agaricicola taiwanensis</name>
    <dbReference type="NCBI Taxonomy" id="591372"/>
    <lineage>
        <taxon>Bacteria</taxon>
        <taxon>Pseudomonadati</taxon>
        <taxon>Pseudomonadota</taxon>
        <taxon>Alphaproteobacteria</taxon>
        <taxon>Rhodobacterales</taxon>
        <taxon>Paracoccaceae</taxon>
        <taxon>Agaricicola</taxon>
    </lineage>
</organism>
<name>A0A8J2YIY4_9RHOB</name>
<dbReference type="InterPro" id="IPR002314">
    <property type="entry name" value="aa-tRNA-synt_IIb"/>
</dbReference>
<keyword evidence="4 12" id="KW-0963">Cytoplasm</keyword>
<sequence length="429" mass="47245">MHDIRLIRENPAAFDAGLDKRNGGFSGLADELVKLDETRRSLIAAAQEMQERRNAASKEIGQAKAQKDEARAQALMTEVAALKEKMPAVEADLKAAEAALQDKLAGIPNIPAEDVPVGADEHDNVERHRHGAPRSYAFTPKQHFEIGEDLGQMDFETAAKLSGSRFVVTKGPLARLERAIGQFMLDIHVDEHGYTEVNPPVLVRDDAMFGTAQLPKFRDDQFRAGDDYWLIPTAEVPLTNLVREMILDERELPLRFTALTPCFRAEAGAAGRDTRGMIRQHQFAKVEMVSITTPGTSADEHERMLSCAEAVLKRLDLAYRVVTLCTGDMGFSSRKTYDIEVWLPGQNAYREISSCSVCGDFQARRMDARYRPAEGKGTAFVHTLNGSGVAVGRALVAVLETYQNEDGSVTVPEALAPYMGGITRIERAS</sequence>
<dbReference type="PANTHER" id="PTHR43697">
    <property type="entry name" value="SERYL-TRNA SYNTHETASE"/>
    <property type="match status" value="1"/>
</dbReference>
<evidence type="ECO:0000256" key="12">
    <source>
        <dbReference type="HAMAP-Rule" id="MF_00176"/>
    </source>
</evidence>
<comment type="caution">
    <text evidence="12">Lacks conserved residue(s) required for the propagation of feature annotation.</text>
</comment>
<dbReference type="InterPro" id="IPR010978">
    <property type="entry name" value="tRNA-bd_arm"/>
</dbReference>
<feature type="binding site" evidence="12 14">
    <location>
        <begin position="351"/>
        <end position="354"/>
    </location>
    <ligand>
        <name>ATP</name>
        <dbReference type="ChEBI" id="CHEBI:30616"/>
    </ligand>
</feature>
<evidence type="ECO:0000256" key="4">
    <source>
        <dbReference type="ARBA" id="ARBA00022490"/>
    </source>
</evidence>
<dbReference type="HAMAP" id="MF_00176">
    <property type="entry name" value="Ser_tRNA_synth_type1"/>
    <property type="match status" value="1"/>
</dbReference>
<evidence type="ECO:0000256" key="1">
    <source>
        <dbReference type="ARBA" id="ARBA00004496"/>
    </source>
</evidence>
<evidence type="ECO:0000256" key="8">
    <source>
        <dbReference type="ARBA" id="ARBA00022917"/>
    </source>
</evidence>
<evidence type="ECO:0000256" key="5">
    <source>
        <dbReference type="ARBA" id="ARBA00022598"/>
    </source>
</evidence>
<dbReference type="CDD" id="cd00770">
    <property type="entry name" value="SerRS_core"/>
    <property type="match status" value="1"/>
</dbReference>
<evidence type="ECO:0000256" key="15">
    <source>
        <dbReference type="SAM" id="Coils"/>
    </source>
</evidence>
<keyword evidence="7 12" id="KW-0067">ATP-binding</keyword>
<dbReference type="EC" id="6.1.1.11" evidence="12"/>
<keyword evidence="5 12" id="KW-0436">Ligase</keyword>
<evidence type="ECO:0000259" key="16">
    <source>
        <dbReference type="PROSITE" id="PS50862"/>
    </source>
</evidence>
<evidence type="ECO:0000256" key="3">
    <source>
        <dbReference type="ARBA" id="ARBA00010728"/>
    </source>
</evidence>
<reference evidence="17" key="1">
    <citation type="journal article" date="2014" name="Int. J. Syst. Evol. Microbiol.">
        <title>Complete genome sequence of Corynebacterium casei LMG S-19264T (=DSM 44701T), isolated from a smear-ripened cheese.</title>
        <authorList>
            <consortium name="US DOE Joint Genome Institute (JGI-PGF)"/>
            <person name="Walter F."/>
            <person name="Albersmeier A."/>
            <person name="Kalinowski J."/>
            <person name="Ruckert C."/>
        </authorList>
    </citation>
    <scope>NUCLEOTIDE SEQUENCE</scope>
    <source>
        <strain evidence="17">CCM 7684</strain>
    </source>
</reference>
<dbReference type="PIRSF" id="PIRSF001529">
    <property type="entry name" value="Ser-tRNA-synth_IIa"/>
    <property type="match status" value="1"/>
</dbReference>
<dbReference type="Pfam" id="PF00587">
    <property type="entry name" value="tRNA-synt_2b"/>
    <property type="match status" value="1"/>
</dbReference>
<keyword evidence="6 12" id="KW-0547">Nucleotide-binding</keyword>
<dbReference type="GO" id="GO:0004828">
    <property type="term" value="F:serine-tRNA ligase activity"/>
    <property type="evidence" value="ECO:0007669"/>
    <property type="project" value="UniProtKB-UniRule"/>
</dbReference>
<accession>A0A8J2YIY4</accession>
<evidence type="ECO:0000256" key="13">
    <source>
        <dbReference type="PIRSR" id="PIRSR001529-1"/>
    </source>
</evidence>
<comment type="similarity">
    <text evidence="3 12">Belongs to the class-II aminoacyl-tRNA synthetase family. Type-1 seryl-tRNA synthetase subfamily.</text>
</comment>
<feature type="domain" description="Aminoacyl-transfer RNA synthetases class-II family profile" evidence="16">
    <location>
        <begin position="175"/>
        <end position="412"/>
    </location>
</feature>
<dbReference type="GO" id="GO:0005737">
    <property type="term" value="C:cytoplasm"/>
    <property type="evidence" value="ECO:0007669"/>
    <property type="project" value="UniProtKB-SubCell"/>
</dbReference>
<dbReference type="GO" id="GO:0006434">
    <property type="term" value="P:seryl-tRNA aminoacylation"/>
    <property type="evidence" value="ECO:0007669"/>
    <property type="project" value="UniProtKB-UniRule"/>
</dbReference>
<evidence type="ECO:0000256" key="6">
    <source>
        <dbReference type="ARBA" id="ARBA00022741"/>
    </source>
</evidence>
<dbReference type="GO" id="GO:0005524">
    <property type="term" value="F:ATP binding"/>
    <property type="evidence" value="ECO:0007669"/>
    <property type="project" value="UniProtKB-UniRule"/>
</dbReference>
<protein>
    <recommendedName>
        <fullName evidence="12">Serine--tRNA ligase</fullName>
        <ecNumber evidence="12">6.1.1.11</ecNumber>
    </recommendedName>
    <alternativeName>
        <fullName evidence="12">Seryl-tRNA synthetase</fullName>
        <shortName evidence="12">SerRS</shortName>
    </alternativeName>
    <alternativeName>
        <fullName evidence="12">Seryl-tRNA(Ser/Sec) synthetase</fullName>
    </alternativeName>
</protein>
<dbReference type="InterPro" id="IPR006195">
    <property type="entry name" value="aa-tRNA-synth_II"/>
</dbReference>
<comment type="catalytic activity">
    <reaction evidence="11 12">
        <text>tRNA(Ser) + L-serine + ATP = L-seryl-tRNA(Ser) + AMP + diphosphate + H(+)</text>
        <dbReference type="Rhea" id="RHEA:12292"/>
        <dbReference type="Rhea" id="RHEA-COMP:9669"/>
        <dbReference type="Rhea" id="RHEA-COMP:9703"/>
        <dbReference type="ChEBI" id="CHEBI:15378"/>
        <dbReference type="ChEBI" id="CHEBI:30616"/>
        <dbReference type="ChEBI" id="CHEBI:33019"/>
        <dbReference type="ChEBI" id="CHEBI:33384"/>
        <dbReference type="ChEBI" id="CHEBI:78442"/>
        <dbReference type="ChEBI" id="CHEBI:78533"/>
        <dbReference type="ChEBI" id="CHEBI:456215"/>
        <dbReference type="EC" id="6.1.1.11"/>
    </reaction>
</comment>
<dbReference type="InterPro" id="IPR042103">
    <property type="entry name" value="SerRS_1_N_sf"/>
</dbReference>
<feature type="binding site" evidence="12 14">
    <location>
        <begin position="264"/>
        <end position="266"/>
    </location>
    <ligand>
        <name>ATP</name>
        <dbReference type="ChEBI" id="CHEBI:30616"/>
    </ligand>
</feature>
<dbReference type="EMBL" id="BMCP01000002">
    <property type="protein sequence ID" value="GGE45395.1"/>
    <property type="molecule type" value="Genomic_DNA"/>
</dbReference>
<comment type="domain">
    <text evidence="12">Consists of two distinct domains, a catalytic core and a N-terminal extension that is involved in tRNA binding.</text>
</comment>
<comment type="catalytic activity">
    <reaction evidence="10 12">
        <text>tRNA(Sec) + L-serine + ATP = L-seryl-tRNA(Sec) + AMP + diphosphate + H(+)</text>
        <dbReference type="Rhea" id="RHEA:42580"/>
        <dbReference type="Rhea" id="RHEA-COMP:9742"/>
        <dbReference type="Rhea" id="RHEA-COMP:10128"/>
        <dbReference type="ChEBI" id="CHEBI:15378"/>
        <dbReference type="ChEBI" id="CHEBI:30616"/>
        <dbReference type="ChEBI" id="CHEBI:33019"/>
        <dbReference type="ChEBI" id="CHEBI:33384"/>
        <dbReference type="ChEBI" id="CHEBI:78442"/>
        <dbReference type="ChEBI" id="CHEBI:78533"/>
        <dbReference type="ChEBI" id="CHEBI:456215"/>
        <dbReference type="EC" id="6.1.1.11"/>
    </reaction>
</comment>
<dbReference type="AlphaFoldDB" id="A0A8J2YIY4"/>
<proteinExistence type="inferred from homology"/>
<feature type="binding site" evidence="12 13">
    <location>
        <position position="287"/>
    </location>
    <ligand>
        <name>L-serine</name>
        <dbReference type="ChEBI" id="CHEBI:33384"/>
    </ligand>
</feature>
<keyword evidence="9 12" id="KW-0030">Aminoacyl-tRNA synthetase</keyword>
<gene>
    <name evidence="12 17" type="primary">serS</name>
    <name evidence="17" type="ORF">GCM10007276_23220</name>
</gene>
<dbReference type="PRINTS" id="PR00981">
    <property type="entry name" value="TRNASYNTHSER"/>
</dbReference>
<evidence type="ECO:0000313" key="17">
    <source>
        <dbReference type="EMBL" id="GGE45395.1"/>
    </source>
</evidence>
<dbReference type="SUPFAM" id="SSF55681">
    <property type="entry name" value="Class II aaRS and biotin synthetases"/>
    <property type="match status" value="1"/>
</dbReference>
<evidence type="ECO:0000256" key="14">
    <source>
        <dbReference type="PIRSR" id="PIRSR001529-2"/>
    </source>
</evidence>
<dbReference type="SUPFAM" id="SSF46589">
    <property type="entry name" value="tRNA-binding arm"/>
    <property type="match status" value="1"/>
</dbReference>
<comment type="subcellular location">
    <subcellularLocation>
        <location evidence="1 12">Cytoplasm</location>
    </subcellularLocation>
</comment>
<evidence type="ECO:0000313" key="18">
    <source>
        <dbReference type="Proteomes" id="UP000602745"/>
    </source>
</evidence>
<evidence type="ECO:0000256" key="2">
    <source>
        <dbReference type="ARBA" id="ARBA00005045"/>
    </source>
</evidence>
<comment type="pathway">
    <text evidence="2 12">Aminoacyl-tRNA biosynthesis; selenocysteinyl-tRNA(Sec) biosynthesis; L-seryl-tRNA(Sec) from L-serine and tRNA(Sec): step 1/1.</text>
</comment>
<feature type="binding site" evidence="12">
    <location>
        <position position="387"/>
    </location>
    <ligand>
        <name>L-serine</name>
        <dbReference type="ChEBI" id="CHEBI:33384"/>
    </ligand>
</feature>
<feature type="coiled-coil region" evidence="15">
    <location>
        <begin position="32"/>
        <end position="99"/>
    </location>
</feature>
<dbReference type="Gene3D" id="1.10.287.40">
    <property type="entry name" value="Serine-tRNA synthetase, tRNA binding domain"/>
    <property type="match status" value="1"/>
</dbReference>
<keyword evidence="15" id="KW-0175">Coiled coil</keyword>
<feature type="binding site" evidence="13">
    <location>
        <position position="233"/>
    </location>
    <ligand>
        <name>L-serine</name>
        <dbReference type="ChEBI" id="CHEBI:33384"/>
    </ligand>
</feature>
<dbReference type="InterPro" id="IPR002317">
    <property type="entry name" value="Ser-tRNA-ligase_type_1"/>
</dbReference>
<dbReference type="InterPro" id="IPR015866">
    <property type="entry name" value="Ser-tRNA-synth_1_N"/>
</dbReference>
<evidence type="ECO:0000256" key="10">
    <source>
        <dbReference type="ARBA" id="ARBA00047929"/>
    </source>
</evidence>
<dbReference type="GO" id="GO:0016260">
    <property type="term" value="P:selenocysteine biosynthetic process"/>
    <property type="evidence" value="ECO:0007669"/>
    <property type="project" value="UniProtKB-UniRule"/>
</dbReference>
<reference evidence="17" key="2">
    <citation type="submission" date="2020-09" db="EMBL/GenBank/DDBJ databases">
        <authorList>
            <person name="Sun Q."/>
            <person name="Sedlacek I."/>
        </authorList>
    </citation>
    <scope>NUCLEOTIDE SEQUENCE</scope>
    <source>
        <strain evidence="17">CCM 7684</strain>
    </source>
</reference>
<dbReference type="InterPro" id="IPR045864">
    <property type="entry name" value="aa-tRNA-synth_II/BPL/LPL"/>
</dbReference>
<dbReference type="InterPro" id="IPR033729">
    <property type="entry name" value="SerRS_core"/>
</dbReference>
<evidence type="ECO:0000256" key="11">
    <source>
        <dbReference type="ARBA" id="ARBA00048823"/>
    </source>
</evidence>
<dbReference type="Pfam" id="PF02403">
    <property type="entry name" value="Seryl_tRNA_N"/>
    <property type="match status" value="1"/>
</dbReference>
<dbReference type="UniPathway" id="UPA00906">
    <property type="reaction ID" value="UER00895"/>
</dbReference>
<dbReference type="Proteomes" id="UP000602745">
    <property type="component" value="Unassembled WGS sequence"/>
</dbReference>
<feature type="binding site" evidence="13">
    <location>
        <position position="264"/>
    </location>
    <ligand>
        <name>L-serine</name>
        <dbReference type="ChEBI" id="CHEBI:33384"/>
    </ligand>
</feature>